<keyword evidence="3" id="KW-0862">Zinc</keyword>
<sequence>MASVASVPAYMLPGAQVVQQPRSNLDTGDPSLATEILPGPPSLFSVQQAAVKRDPRKPTPLLTYLPQHDPGTTYSGISTGPLVGSLEANPEVDGPRRKRARVDKGPASQRNQRASARNLNGLGMLGDNGVAHDAALLAAGHSDPALTVQESDDADGSRSNSVSNLDDPGASSVTSRPHRKDKGKGKGREKATVRVKEEPPQVALQMGDLTSVAVNSPPVEFQLPEDIRTFFKHVGSSSRGTYLDTSTLKPPRLKWVLACLSEIILYLASLFARSSRHGQLEDRDPYRTKDRNGSPVLCFRCGGSALPEGVNNATSVAKRPRRSSVQLQADEHWRAVVSCDYCNLHWHLDCLDPPLLVMPPFDKKWMCPNHAEHTLRPKARIPKQSSIPIDVTKPGQANNGMIEVIAPDNVPSAQDKVVVDEVFINGRRYRVPERIIKLDFWNKVHKDVASSSYSNDISRMSSPLTSLSSLDEHNDDMKPSPEFDLAALDVQDVRIALMLMDISRNSQAESSASSARTMVDDGVQAPSGRSTPLTSAAARRRAASPAAQIETSDAAQAANNITTEKSSKLRHTKPPPELSLGPMNTSLDPERKPPAPERKQPARASKKDVSYIIPSLDVDADESGRVSSMENNASASGEPSSDIPKAKKPGRPRNNARNHRHSLTLDNTTPGKLTHTAALSRLPVTFSPSTPLASHKSSGDSTGGPNAPSTQSSTLKIRLPPRSSMASGSILPVSAISSPSNVKSRTGGKRRSLRRQSSVAASSSTSVSKLDGSKGATPT</sequence>
<dbReference type="STRING" id="205917.A0A4Y9Y1Z5"/>
<reference evidence="6 7" key="1">
    <citation type="submission" date="2019-02" db="EMBL/GenBank/DDBJ databases">
        <title>Genome sequencing of the rare red list fungi Dentipellis fragilis.</title>
        <authorList>
            <person name="Buettner E."/>
            <person name="Kellner H."/>
        </authorList>
    </citation>
    <scope>NUCLEOTIDE SEQUENCE [LARGE SCALE GENOMIC DNA]</scope>
    <source>
        <strain evidence="6 7">DSM 105465</strain>
    </source>
</reference>
<feature type="region of interest" description="Disordered" evidence="4">
    <location>
        <begin position="506"/>
        <end position="779"/>
    </location>
</feature>
<organism evidence="6 7">
    <name type="scientific">Dentipellis fragilis</name>
    <dbReference type="NCBI Taxonomy" id="205917"/>
    <lineage>
        <taxon>Eukaryota</taxon>
        <taxon>Fungi</taxon>
        <taxon>Dikarya</taxon>
        <taxon>Basidiomycota</taxon>
        <taxon>Agaricomycotina</taxon>
        <taxon>Agaricomycetes</taxon>
        <taxon>Russulales</taxon>
        <taxon>Hericiaceae</taxon>
        <taxon>Dentipellis</taxon>
    </lineage>
</organism>
<protein>
    <recommendedName>
        <fullName evidence="5">Zinc finger PHD-type domain-containing protein</fullName>
    </recommendedName>
</protein>
<keyword evidence="2" id="KW-0863">Zinc-finger</keyword>
<evidence type="ECO:0000259" key="5">
    <source>
        <dbReference type="SMART" id="SM00249"/>
    </source>
</evidence>
<dbReference type="GO" id="GO:0006357">
    <property type="term" value="P:regulation of transcription by RNA polymerase II"/>
    <property type="evidence" value="ECO:0007669"/>
    <property type="project" value="TreeGrafter"/>
</dbReference>
<evidence type="ECO:0000313" key="6">
    <source>
        <dbReference type="EMBL" id="TFY55597.1"/>
    </source>
</evidence>
<evidence type="ECO:0000256" key="4">
    <source>
        <dbReference type="SAM" id="MobiDB-lite"/>
    </source>
</evidence>
<evidence type="ECO:0000256" key="2">
    <source>
        <dbReference type="ARBA" id="ARBA00022771"/>
    </source>
</evidence>
<proteinExistence type="predicted"/>
<name>A0A4Y9Y1Z5_9AGAM</name>
<feature type="compositionally biased region" description="Polar residues" evidence="4">
    <location>
        <begin position="625"/>
        <end position="639"/>
    </location>
</feature>
<dbReference type="InterPro" id="IPR052819">
    <property type="entry name" value="Chromatin_regulatory_protein"/>
</dbReference>
<feature type="region of interest" description="Disordered" evidence="4">
    <location>
        <begin position="147"/>
        <end position="193"/>
    </location>
</feature>
<dbReference type="GO" id="GO:0032221">
    <property type="term" value="C:Rpd3S complex"/>
    <property type="evidence" value="ECO:0007669"/>
    <property type="project" value="TreeGrafter"/>
</dbReference>
<feature type="compositionally biased region" description="Polar residues" evidence="4">
    <location>
        <begin position="549"/>
        <end position="564"/>
    </location>
</feature>
<dbReference type="SMART" id="SM00249">
    <property type="entry name" value="PHD"/>
    <property type="match status" value="1"/>
</dbReference>
<feature type="compositionally biased region" description="Basic and acidic residues" evidence="4">
    <location>
        <begin position="184"/>
        <end position="193"/>
    </location>
</feature>
<feature type="compositionally biased region" description="Low complexity" evidence="4">
    <location>
        <begin position="529"/>
        <end position="547"/>
    </location>
</feature>
<evidence type="ECO:0000256" key="1">
    <source>
        <dbReference type="ARBA" id="ARBA00022723"/>
    </source>
</evidence>
<feature type="compositionally biased region" description="Basic and acidic residues" evidence="4">
    <location>
        <begin position="588"/>
        <end position="609"/>
    </location>
</feature>
<keyword evidence="7" id="KW-1185">Reference proteome</keyword>
<keyword evidence="1" id="KW-0479">Metal-binding</keyword>
<dbReference type="EMBL" id="SEOQ01000901">
    <property type="protein sequence ID" value="TFY55597.1"/>
    <property type="molecule type" value="Genomic_DNA"/>
</dbReference>
<dbReference type="OrthoDB" id="5876363at2759"/>
<feature type="compositionally biased region" description="Polar residues" evidence="4">
    <location>
        <begin position="735"/>
        <end position="744"/>
    </location>
</feature>
<feature type="compositionally biased region" description="Low complexity" evidence="4">
    <location>
        <begin position="506"/>
        <end position="515"/>
    </location>
</feature>
<comment type="caution">
    <text evidence="6">The sequence shown here is derived from an EMBL/GenBank/DDBJ whole genome shotgun (WGS) entry which is preliminary data.</text>
</comment>
<evidence type="ECO:0000313" key="7">
    <source>
        <dbReference type="Proteomes" id="UP000298327"/>
    </source>
</evidence>
<evidence type="ECO:0000256" key="3">
    <source>
        <dbReference type="ARBA" id="ARBA00022833"/>
    </source>
</evidence>
<feature type="domain" description="Zinc finger PHD-type" evidence="5">
    <location>
        <begin position="297"/>
        <end position="371"/>
    </location>
</feature>
<gene>
    <name evidence="6" type="ORF">EVG20_g9263</name>
</gene>
<feature type="compositionally biased region" description="Polar residues" evidence="4">
    <location>
        <begin position="686"/>
        <end position="715"/>
    </location>
</feature>
<dbReference type="InterPro" id="IPR011011">
    <property type="entry name" value="Znf_FYVE_PHD"/>
</dbReference>
<feature type="compositionally biased region" description="Low complexity" evidence="4">
    <location>
        <begin position="755"/>
        <end position="768"/>
    </location>
</feature>
<dbReference type="SUPFAM" id="SSF57903">
    <property type="entry name" value="FYVE/PHD zinc finger"/>
    <property type="match status" value="1"/>
</dbReference>
<dbReference type="InterPro" id="IPR013083">
    <property type="entry name" value="Znf_RING/FYVE/PHD"/>
</dbReference>
<accession>A0A4Y9Y1Z5</accession>
<dbReference type="PANTHER" id="PTHR47636:SF1">
    <property type="entry name" value="TRANSCRIPTIONAL REGULATORY PROTEIN RCO1"/>
    <property type="match status" value="1"/>
</dbReference>
<dbReference type="GO" id="GO:0008270">
    <property type="term" value="F:zinc ion binding"/>
    <property type="evidence" value="ECO:0007669"/>
    <property type="project" value="UniProtKB-KW"/>
</dbReference>
<dbReference type="PANTHER" id="PTHR47636">
    <property type="entry name" value="TRANSCRIPTIONAL REGULATORY PROTEIN RCO1"/>
    <property type="match status" value="1"/>
</dbReference>
<dbReference type="Gene3D" id="3.30.40.10">
    <property type="entry name" value="Zinc/RING finger domain, C3HC4 (zinc finger)"/>
    <property type="match status" value="1"/>
</dbReference>
<dbReference type="AlphaFoldDB" id="A0A4Y9Y1Z5"/>
<feature type="region of interest" description="Disordered" evidence="4">
    <location>
        <begin position="65"/>
        <end position="115"/>
    </location>
</feature>
<dbReference type="CDD" id="cd15534">
    <property type="entry name" value="PHD2_PHF12_Rco1"/>
    <property type="match status" value="1"/>
</dbReference>
<dbReference type="Proteomes" id="UP000298327">
    <property type="component" value="Unassembled WGS sequence"/>
</dbReference>
<feature type="compositionally biased region" description="Basic residues" evidence="4">
    <location>
        <begin position="646"/>
        <end position="662"/>
    </location>
</feature>
<dbReference type="InterPro" id="IPR001965">
    <property type="entry name" value="Znf_PHD"/>
</dbReference>